<dbReference type="AlphaFoldDB" id="A0A177CMT8"/>
<sequence>MIQWAQSKCPCFALVVLKSHLVQTAPKTGLCSGRRIRESLAVVPETTCKILKLLLFPNVGASDLSFAGKELEEKSQY</sequence>
<evidence type="ECO:0000313" key="3">
    <source>
        <dbReference type="Proteomes" id="UP000077069"/>
    </source>
</evidence>
<reference evidence="2 3" key="1">
    <citation type="submission" date="2016-05" db="EMBL/GenBank/DDBJ databases">
        <title>Comparative analysis of secretome profiles of manganese(II)-oxidizing ascomycete fungi.</title>
        <authorList>
            <consortium name="DOE Joint Genome Institute"/>
            <person name="Zeiner C.A."/>
            <person name="Purvine S.O."/>
            <person name="Zink E.M."/>
            <person name="Wu S."/>
            <person name="Pasa-Tolic L."/>
            <person name="Chaput D.L."/>
            <person name="Haridas S."/>
            <person name="Grigoriev I.V."/>
            <person name="Santelli C.M."/>
            <person name="Hansel C.M."/>
        </authorList>
    </citation>
    <scope>NUCLEOTIDE SEQUENCE [LARGE SCALE GENOMIC DNA]</scope>
    <source>
        <strain evidence="2 3">AP3s5-JAC2a</strain>
    </source>
</reference>
<dbReference type="InParanoid" id="A0A177CMT8"/>
<name>A0A177CMT8_9PLEO</name>
<evidence type="ECO:0000313" key="2">
    <source>
        <dbReference type="EMBL" id="OAG08561.1"/>
    </source>
</evidence>
<keyword evidence="3" id="KW-1185">Reference proteome</keyword>
<dbReference type="RefSeq" id="XP_018038926.1">
    <property type="nucleotide sequence ID" value="XM_018178006.1"/>
</dbReference>
<keyword evidence="1" id="KW-0732">Signal</keyword>
<feature type="signal peptide" evidence="1">
    <location>
        <begin position="1"/>
        <end position="24"/>
    </location>
</feature>
<gene>
    <name evidence="2" type="ORF">CC84DRAFT_1162492</name>
</gene>
<proteinExistence type="predicted"/>
<dbReference type="Proteomes" id="UP000077069">
    <property type="component" value="Unassembled WGS sequence"/>
</dbReference>
<dbReference type="GeneID" id="28761492"/>
<accession>A0A177CMT8</accession>
<dbReference type="EMBL" id="KV441550">
    <property type="protein sequence ID" value="OAG08561.1"/>
    <property type="molecule type" value="Genomic_DNA"/>
</dbReference>
<organism evidence="2 3">
    <name type="scientific">Paraphaeosphaeria sporulosa</name>
    <dbReference type="NCBI Taxonomy" id="1460663"/>
    <lineage>
        <taxon>Eukaryota</taxon>
        <taxon>Fungi</taxon>
        <taxon>Dikarya</taxon>
        <taxon>Ascomycota</taxon>
        <taxon>Pezizomycotina</taxon>
        <taxon>Dothideomycetes</taxon>
        <taxon>Pleosporomycetidae</taxon>
        <taxon>Pleosporales</taxon>
        <taxon>Massarineae</taxon>
        <taxon>Didymosphaeriaceae</taxon>
        <taxon>Paraphaeosphaeria</taxon>
    </lineage>
</organism>
<feature type="chain" id="PRO_5008058378" evidence="1">
    <location>
        <begin position="25"/>
        <end position="77"/>
    </location>
</feature>
<protein>
    <submittedName>
        <fullName evidence="2">Uncharacterized protein</fullName>
    </submittedName>
</protein>
<evidence type="ECO:0000256" key="1">
    <source>
        <dbReference type="SAM" id="SignalP"/>
    </source>
</evidence>